<dbReference type="AlphaFoldDB" id="A0A8H7ZW18"/>
<keyword evidence="1" id="KW-0479">Metal-binding</keyword>
<keyword evidence="8" id="KW-1185">Reference proteome</keyword>
<evidence type="ECO:0000256" key="3">
    <source>
        <dbReference type="ARBA" id="ARBA00022833"/>
    </source>
</evidence>
<feature type="compositionally biased region" description="Basic and acidic residues" evidence="5">
    <location>
        <begin position="240"/>
        <end position="257"/>
    </location>
</feature>
<feature type="domain" description="U1-type" evidence="6">
    <location>
        <begin position="99"/>
        <end position="132"/>
    </location>
</feature>
<dbReference type="OrthoDB" id="30343at2759"/>
<evidence type="ECO:0000256" key="4">
    <source>
        <dbReference type="ARBA" id="ARBA00023242"/>
    </source>
</evidence>
<dbReference type="SUPFAM" id="SSF57667">
    <property type="entry name" value="beta-beta-alpha zinc fingers"/>
    <property type="match status" value="1"/>
</dbReference>
<gene>
    <name evidence="7" type="ORF">BJ554DRAFT_7448</name>
</gene>
<dbReference type="InterPro" id="IPR003604">
    <property type="entry name" value="Matrin/U1-like-C_Znf_C2H2"/>
</dbReference>
<feature type="compositionally biased region" description="Basic residues" evidence="5">
    <location>
        <begin position="52"/>
        <end position="61"/>
    </location>
</feature>
<name>A0A8H7ZW18_9FUNG</name>
<evidence type="ECO:0000313" key="7">
    <source>
        <dbReference type="EMBL" id="KAG5460499.1"/>
    </source>
</evidence>
<feature type="compositionally biased region" description="Basic and acidic residues" evidence="5">
    <location>
        <begin position="200"/>
        <end position="220"/>
    </location>
</feature>
<keyword evidence="3" id="KW-0862">Zinc</keyword>
<dbReference type="GO" id="GO:0008270">
    <property type="term" value="F:zinc ion binding"/>
    <property type="evidence" value="ECO:0007669"/>
    <property type="project" value="UniProtKB-KW"/>
</dbReference>
<dbReference type="EMBL" id="JAEFCI010005141">
    <property type="protein sequence ID" value="KAG5460499.1"/>
    <property type="molecule type" value="Genomic_DNA"/>
</dbReference>
<dbReference type="PANTHER" id="PTHR45986">
    <property type="entry name" value="ZINC FINGER MATRIN-TYPE PROTEIN 2"/>
    <property type="match status" value="1"/>
</dbReference>
<comment type="caution">
    <text evidence="7">The sequence shown here is derived from an EMBL/GenBank/DDBJ whole genome shotgun (WGS) entry which is preliminary data.</text>
</comment>
<dbReference type="Pfam" id="PF12874">
    <property type="entry name" value="zf-met"/>
    <property type="match status" value="1"/>
</dbReference>
<evidence type="ECO:0000256" key="2">
    <source>
        <dbReference type="ARBA" id="ARBA00022771"/>
    </source>
</evidence>
<protein>
    <recommendedName>
        <fullName evidence="6">U1-type domain-containing protein</fullName>
    </recommendedName>
</protein>
<dbReference type="GO" id="GO:0000398">
    <property type="term" value="P:mRNA splicing, via spliceosome"/>
    <property type="evidence" value="ECO:0007669"/>
    <property type="project" value="InterPro"/>
</dbReference>
<reference evidence="7 8" key="1">
    <citation type="journal article" name="Sci. Rep.">
        <title>Genome-scale phylogenetic analyses confirm Olpidium as the closest living zoosporic fungus to the non-flagellated, terrestrial fungi.</title>
        <authorList>
            <person name="Chang Y."/>
            <person name="Rochon D."/>
            <person name="Sekimoto S."/>
            <person name="Wang Y."/>
            <person name="Chovatia M."/>
            <person name="Sandor L."/>
            <person name="Salamov A."/>
            <person name="Grigoriev I.V."/>
            <person name="Stajich J.E."/>
            <person name="Spatafora J.W."/>
        </authorList>
    </citation>
    <scope>NUCLEOTIDE SEQUENCE [LARGE SCALE GENOMIC DNA]</scope>
    <source>
        <strain evidence="7">S191</strain>
    </source>
</reference>
<evidence type="ECO:0000259" key="6">
    <source>
        <dbReference type="SMART" id="SM00451"/>
    </source>
</evidence>
<sequence>MSSSSSAKSGAYGTAAQDTNFRRTWDREEFERRARERAREEREKEDEEERKRKGLPPRPRRGPPNPPRELLRARTEKVALDTKLNKTEVVQAVGVASKTPGFFCQVCDCVLKDSKNYLDHINGKKREFVKLPRGQPRLSDASGPAAFVAMRIALELMVLVVAPPPPSLPPLPAMSDVRALGMSMRVERNTAEQIKEKLESLKKKKEEGPPKAYDIDERVQELQAAEEEERRQKKERKKLKKEEERRKAEEERKKEGLGDDEEAMLAMGCVPAVRRGERF</sequence>
<dbReference type="InterPro" id="IPR036236">
    <property type="entry name" value="Znf_C2H2_sf"/>
</dbReference>
<organism evidence="7 8">
    <name type="scientific">Olpidium bornovanus</name>
    <dbReference type="NCBI Taxonomy" id="278681"/>
    <lineage>
        <taxon>Eukaryota</taxon>
        <taxon>Fungi</taxon>
        <taxon>Fungi incertae sedis</taxon>
        <taxon>Olpidiomycota</taxon>
        <taxon>Olpidiomycotina</taxon>
        <taxon>Olpidiomycetes</taxon>
        <taxon>Olpidiales</taxon>
        <taxon>Olpidiaceae</taxon>
        <taxon>Olpidium</taxon>
    </lineage>
</organism>
<dbReference type="InterPro" id="IPR040107">
    <property type="entry name" value="Snu23"/>
</dbReference>
<feature type="region of interest" description="Disordered" evidence="5">
    <location>
        <begin position="200"/>
        <end position="279"/>
    </location>
</feature>
<proteinExistence type="predicted"/>
<evidence type="ECO:0000313" key="8">
    <source>
        <dbReference type="Proteomes" id="UP000673691"/>
    </source>
</evidence>
<keyword evidence="4" id="KW-0539">Nucleus</keyword>
<dbReference type="GO" id="GO:0005681">
    <property type="term" value="C:spliceosomal complex"/>
    <property type="evidence" value="ECO:0007669"/>
    <property type="project" value="InterPro"/>
</dbReference>
<evidence type="ECO:0000256" key="1">
    <source>
        <dbReference type="ARBA" id="ARBA00022723"/>
    </source>
</evidence>
<accession>A0A8H7ZW18</accession>
<feature type="compositionally biased region" description="Basic and acidic residues" evidence="5">
    <location>
        <begin position="20"/>
        <end position="42"/>
    </location>
</feature>
<dbReference type="InterPro" id="IPR013087">
    <property type="entry name" value="Znf_C2H2_type"/>
</dbReference>
<dbReference type="GO" id="GO:0003676">
    <property type="term" value="F:nucleic acid binding"/>
    <property type="evidence" value="ECO:0007669"/>
    <property type="project" value="InterPro"/>
</dbReference>
<dbReference type="PANTHER" id="PTHR45986:SF1">
    <property type="entry name" value="ZINC FINGER MATRIN-TYPE PROTEIN 2"/>
    <property type="match status" value="1"/>
</dbReference>
<keyword evidence="2" id="KW-0863">Zinc-finger</keyword>
<evidence type="ECO:0000256" key="5">
    <source>
        <dbReference type="SAM" id="MobiDB-lite"/>
    </source>
</evidence>
<dbReference type="GO" id="GO:0046540">
    <property type="term" value="C:U4/U6 x U5 tri-snRNP complex"/>
    <property type="evidence" value="ECO:0007669"/>
    <property type="project" value="TreeGrafter"/>
</dbReference>
<dbReference type="Proteomes" id="UP000673691">
    <property type="component" value="Unassembled WGS sequence"/>
</dbReference>
<feature type="region of interest" description="Disordered" evidence="5">
    <location>
        <begin position="1"/>
        <end position="71"/>
    </location>
</feature>
<dbReference type="SMART" id="SM00451">
    <property type="entry name" value="ZnF_U1"/>
    <property type="match status" value="1"/>
</dbReference>
<feature type="compositionally biased region" description="Low complexity" evidence="5">
    <location>
        <begin position="1"/>
        <end position="16"/>
    </location>
</feature>